<evidence type="ECO:0000256" key="2">
    <source>
        <dbReference type="ARBA" id="ARBA00022679"/>
    </source>
</evidence>
<dbReference type="GO" id="GO:0000166">
    <property type="term" value="F:nucleotide binding"/>
    <property type="evidence" value="ECO:0007669"/>
    <property type="project" value="UniProtKB-KW"/>
</dbReference>
<evidence type="ECO:0000256" key="8">
    <source>
        <dbReference type="ARBA" id="ARBA00072969"/>
    </source>
</evidence>
<evidence type="ECO:0000256" key="3">
    <source>
        <dbReference type="ARBA" id="ARBA00022741"/>
    </source>
</evidence>
<evidence type="ECO:0000256" key="13">
    <source>
        <dbReference type="RuleBase" id="RU003953"/>
    </source>
</evidence>
<evidence type="ECO:0000313" key="17">
    <source>
        <dbReference type="Proteomes" id="UP000005222"/>
    </source>
</evidence>
<dbReference type="FunFam" id="3.30.460.10:FF:000019">
    <property type="entry name" value="tRNA nucleotidyltransferase cca2"/>
    <property type="match status" value="1"/>
</dbReference>
<evidence type="ECO:0000256" key="5">
    <source>
        <dbReference type="ARBA" id="ARBA00050431"/>
    </source>
</evidence>
<dbReference type="InParanoid" id="G8XZM8"/>
<comment type="function">
    <text evidence="6">Nucleotidyltransferase that catalyzes the addition and repair of the essential 3'-terminal CCA sequence in tRNAs, which is necessary for the attachment of amino acids to the 3' terminus of tRNA molecules, using CTP and ATP as substrates. tRNA 3'-terminal CCA addition is required both for tRNA processing and repair. Also involved in tRNA surveillance by mediating tandem CCA addition to generate a CCACCA at the 3' terminus of unstable tRNAs. While stable tRNAs receive only 3'-terminal CCA, unstable tRNAs are marked with CCACCA and rapidly degraded. The structural flexibility of RNA controls the choice between CCA versus CCACCA addition: following the first CCA addition cycle, nucleotide-binding to the active site triggers a clockwise screw motion, producing torque on the RNA. This ejects stable RNAs, whereas unstable RNAs are refolded while bound to the enzyme and subjected to a second CCA catalytic cycle.</text>
</comment>
<dbReference type="PANTHER" id="PTHR13734:SF5">
    <property type="entry name" value="CCA TRNA NUCLEOTIDYLTRANSFERASE, MITOCHONDRIAL"/>
    <property type="match status" value="1"/>
</dbReference>
<dbReference type="PANTHER" id="PTHR13734">
    <property type="entry name" value="TRNA-NUCLEOTIDYLTRANSFERASE"/>
    <property type="match status" value="1"/>
</dbReference>
<name>G8XZM8_PICSO</name>
<dbReference type="EMBL" id="FO082046">
    <property type="protein sequence ID" value="CCE87137.1"/>
    <property type="molecule type" value="Genomic_DNA"/>
</dbReference>
<evidence type="ECO:0000256" key="10">
    <source>
        <dbReference type="ARBA" id="ARBA00077436"/>
    </source>
</evidence>
<dbReference type="EC" id="2.7.7.72" evidence="7"/>
<comment type="catalytic activity">
    <reaction evidence="5">
        <text>a tRNA precursor + 2 CTP + ATP = a tRNA with a 3' CCA end + 3 diphosphate</text>
        <dbReference type="Rhea" id="RHEA:14433"/>
        <dbReference type="Rhea" id="RHEA-COMP:10465"/>
        <dbReference type="Rhea" id="RHEA-COMP:10468"/>
        <dbReference type="ChEBI" id="CHEBI:30616"/>
        <dbReference type="ChEBI" id="CHEBI:33019"/>
        <dbReference type="ChEBI" id="CHEBI:37563"/>
        <dbReference type="ChEBI" id="CHEBI:74896"/>
        <dbReference type="ChEBI" id="CHEBI:83071"/>
        <dbReference type="EC" id="2.7.7.72"/>
    </reaction>
</comment>
<protein>
    <recommendedName>
        <fullName evidence="8">CCA tRNA nucleotidyltransferase, mitochondrial</fullName>
        <ecNumber evidence="7">2.7.7.72</ecNumber>
    </recommendedName>
    <alternativeName>
        <fullName evidence="10">CCA-adding enzyme</fullName>
    </alternativeName>
    <alternativeName>
        <fullName evidence="9">tRNA CCA-pyrophosphorylase</fullName>
    </alternativeName>
    <alternativeName>
        <fullName evidence="11">tRNA adenylyltransferase</fullName>
    </alternativeName>
    <alternativeName>
        <fullName evidence="12">tRNA nucleotidyltransferase</fullName>
    </alternativeName>
</protein>
<dbReference type="GO" id="GO:0052929">
    <property type="term" value="F:ATP:3'-cytidine-cytidine-tRNA adenylyltransferase activity"/>
    <property type="evidence" value="ECO:0007669"/>
    <property type="project" value="TreeGrafter"/>
</dbReference>
<dbReference type="GO" id="GO:0052927">
    <property type="term" value="F:CC tRNA cytidylyltransferase activity"/>
    <property type="evidence" value="ECO:0007669"/>
    <property type="project" value="TreeGrafter"/>
</dbReference>
<dbReference type="InterPro" id="IPR002646">
    <property type="entry name" value="PolA_pol_head_dom"/>
</dbReference>
<evidence type="ECO:0000256" key="1">
    <source>
        <dbReference type="ARBA" id="ARBA00007265"/>
    </source>
</evidence>
<dbReference type="AlphaFoldDB" id="G8XZM8"/>
<keyword evidence="2 13" id="KW-0808">Transferase</keyword>
<dbReference type="STRING" id="559304.G8XZM8"/>
<evidence type="ECO:0000256" key="11">
    <source>
        <dbReference type="ARBA" id="ARBA00080500"/>
    </source>
</evidence>
<dbReference type="Gene3D" id="1.10.3090.10">
    <property type="entry name" value="cca-adding enzyme, domain 2"/>
    <property type="match status" value="1"/>
</dbReference>
<evidence type="ECO:0000259" key="14">
    <source>
        <dbReference type="Pfam" id="PF01743"/>
    </source>
</evidence>
<dbReference type="GO" id="GO:0005739">
    <property type="term" value="C:mitochondrion"/>
    <property type="evidence" value="ECO:0007669"/>
    <property type="project" value="UniProtKB-ARBA"/>
</dbReference>
<dbReference type="SUPFAM" id="SSF81301">
    <property type="entry name" value="Nucleotidyltransferase"/>
    <property type="match status" value="1"/>
</dbReference>
<dbReference type="FunCoup" id="G8XZM8">
    <property type="interactions" value="213"/>
</dbReference>
<evidence type="ECO:0000259" key="15">
    <source>
        <dbReference type="Pfam" id="PF12627"/>
    </source>
</evidence>
<feature type="domain" description="Poly A polymerase head" evidence="14">
    <location>
        <begin position="74"/>
        <end position="212"/>
    </location>
</feature>
<reference evidence="16 17" key="1">
    <citation type="journal article" date="2012" name="G3 (Bethesda)">
        <title>Pichia sorbitophila, an interspecies yeast hybrid reveals early steps of genome resolution following polyploidization.</title>
        <authorList>
            <person name="Leh Louis V."/>
            <person name="Despons L."/>
            <person name="Friedrich A."/>
            <person name="Martin T."/>
            <person name="Durrens P."/>
            <person name="Casaregola S."/>
            <person name="Neuveglise C."/>
            <person name="Fairhead C."/>
            <person name="Marck C."/>
            <person name="Cruz J.A."/>
            <person name="Straub M.L."/>
            <person name="Kugler V."/>
            <person name="Sacerdot C."/>
            <person name="Uzunov Z."/>
            <person name="Thierry A."/>
            <person name="Weiss S."/>
            <person name="Bleykasten C."/>
            <person name="De Montigny J."/>
            <person name="Jacques N."/>
            <person name="Jung P."/>
            <person name="Lemaire M."/>
            <person name="Mallet S."/>
            <person name="Morel G."/>
            <person name="Richard G.F."/>
            <person name="Sarkar A."/>
            <person name="Savel G."/>
            <person name="Schacherer J."/>
            <person name="Seret M.L."/>
            <person name="Talla E."/>
            <person name="Samson G."/>
            <person name="Jubin C."/>
            <person name="Poulain J."/>
            <person name="Vacherie B."/>
            <person name="Barbe V."/>
            <person name="Pelletier E."/>
            <person name="Sherman D.J."/>
            <person name="Westhof E."/>
            <person name="Weissenbach J."/>
            <person name="Baret P.V."/>
            <person name="Wincker P."/>
            <person name="Gaillardin C."/>
            <person name="Dujon B."/>
            <person name="Souciet J.L."/>
        </authorList>
    </citation>
    <scope>NUCLEOTIDE SEQUENCE [LARGE SCALE GENOMIC DNA]</scope>
    <source>
        <strain evidence="17">ATCC MYA-4447 / BCRC 22081 / CBS 7064 / NBRC 10061 / NRRL Y-12695</strain>
    </source>
</reference>
<dbReference type="Pfam" id="PF12627">
    <property type="entry name" value="PolyA_pol_RNAbd"/>
    <property type="match status" value="1"/>
</dbReference>
<gene>
    <name evidence="16" type="primary">Piso0_005676</name>
    <name evidence="16" type="ORF">GNLVRS01_PISO0N20143g</name>
</gene>
<keyword evidence="3" id="KW-0547">Nucleotide-binding</keyword>
<keyword evidence="17" id="KW-1185">Reference proteome</keyword>
<dbReference type="InterPro" id="IPR043519">
    <property type="entry name" value="NT_sf"/>
</dbReference>
<dbReference type="GO" id="GO:0004810">
    <property type="term" value="F:CCA tRNA nucleotidyltransferase activity"/>
    <property type="evidence" value="ECO:0007669"/>
    <property type="project" value="UniProtKB-EC"/>
</dbReference>
<dbReference type="CDD" id="cd05398">
    <property type="entry name" value="NT_ClassII-CCAase"/>
    <property type="match status" value="1"/>
</dbReference>
<dbReference type="OrthoDB" id="445712at2759"/>
<accession>G8XZM8</accession>
<dbReference type="SUPFAM" id="SSF81891">
    <property type="entry name" value="Poly A polymerase C-terminal region-like"/>
    <property type="match status" value="1"/>
</dbReference>
<feature type="domain" description="tRNA nucleotidyltransferase/poly(A) polymerase RNA and SrmB- binding" evidence="15">
    <location>
        <begin position="239"/>
        <end position="298"/>
    </location>
</feature>
<sequence>MISRSLSGSINKIRPLACHFRPQIIRYSTRHIMNQHIDSKINLNEKESKLRSLLLKFCNHYNESAPREEKLEIRITGGWVRDKLLGKESHDLDIALNNLSGEDFADQLLKYLEKNEPQYVFKRNTIKSNPEKSKHLETCTARVMGFDIDFVNLRSENYSENSRVPQIECGTAEEDAFRRDATLNALFYNINHDMVEDFTRRGLDDLRSGILRTPLDPLQTFLDDPLRVLRLIRFASRFNFKIDDSTFEAMKKPEIRTALIHKISRERVGDEFAKTLTSDHVEYGLNLIASANLVSCIFNSGPFAQNIEKSNDPQVVKKIESVSNTLNRWVEECVQLQPFFMEKLEAEKGPIFELQNTVFSDKQQQKLFWLAVTLAPFASLAVKTSPKKAGTSYVSEIILKEGLRYGKNEFDVVSNLVKERELSKNDLISFLHDTSSIQRSQLGLYLRKFPRYSELNIFFNCFIETLTAIKGEFNEVNDVVFSSSSSRINEIIVSVLKSYGSLVETIIEKDMMNAHEIKPLIDGKTLVKSLGMKPGPWISKATQEIIVWQLDKPEGTPEECLTFIKESLPKFTDV</sequence>
<dbReference type="Proteomes" id="UP000005222">
    <property type="component" value="Chromosome N"/>
</dbReference>
<dbReference type="Gene3D" id="3.30.460.10">
    <property type="entry name" value="Beta Polymerase, domain 2"/>
    <property type="match status" value="1"/>
</dbReference>
<evidence type="ECO:0000256" key="4">
    <source>
        <dbReference type="ARBA" id="ARBA00022884"/>
    </source>
</evidence>
<dbReference type="eggNOG" id="KOG2159">
    <property type="taxonomic scope" value="Eukaryota"/>
</dbReference>
<dbReference type="Pfam" id="PF01743">
    <property type="entry name" value="PolyA_pol"/>
    <property type="match status" value="1"/>
</dbReference>
<evidence type="ECO:0000256" key="9">
    <source>
        <dbReference type="ARBA" id="ARBA00076038"/>
    </source>
</evidence>
<evidence type="ECO:0000256" key="12">
    <source>
        <dbReference type="ARBA" id="ARBA00082324"/>
    </source>
</evidence>
<dbReference type="GO" id="GO:0003723">
    <property type="term" value="F:RNA binding"/>
    <property type="evidence" value="ECO:0007669"/>
    <property type="project" value="UniProtKB-KW"/>
</dbReference>
<evidence type="ECO:0000313" key="16">
    <source>
        <dbReference type="EMBL" id="CCE87137.1"/>
    </source>
</evidence>
<keyword evidence="4 13" id="KW-0694">RNA-binding</keyword>
<dbReference type="OMA" id="WQKFLDH"/>
<evidence type="ECO:0000256" key="7">
    <source>
        <dbReference type="ARBA" id="ARBA00066885"/>
    </source>
</evidence>
<comment type="similarity">
    <text evidence="1 13">Belongs to the tRNA nucleotidyltransferase/poly(A) polymerase family.</text>
</comment>
<organism evidence="16 17">
    <name type="scientific">Pichia sorbitophila (strain ATCC MYA-4447 / BCRC 22081 / CBS 7064 / NBRC 10061 / NRRL Y-12695)</name>
    <name type="common">Hybrid yeast</name>
    <dbReference type="NCBI Taxonomy" id="559304"/>
    <lineage>
        <taxon>Eukaryota</taxon>
        <taxon>Fungi</taxon>
        <taxon>Dikarya</taxon>
        <taxon>Ascomycota</taxon>
        <taxon>Saccharomycotina</taxon>
        <taxon>Pichiomycetes</taxon>
        <taxon>Debaryomycetaceae</taxon>
        <taxon>Millerozyma</taxon>
    </lineage>
</organism>
<dbReference type="InterPro" id="IPR032828">
    <property type="entry name" value="PolyA_RNA-bd"/>
</dbReference>
<dbReference type="GO" id="GO:0001680">
    <property type="term" value="P:tRNA 3'-terminal CCA addition"/>
    <property type="evidence" value="ECO:0007669"/>
    <property type="project" value="TreeGrafter"/>
</dbReference>
<evidence type="ECO:0000256" key="6">
    <source>
        <dbReference type="ARBA" id="ARBA00056517"/>
    </source>
</evidence>
<dbReference type="HOGENOM" id="CLU_019592_2_1_1"/>
<proteinExistence type="inferred from homology"/>